<keyword evidence="7" id="KW-1185">Reference proteome</keyword>
<reference evidence="5" key="2">
    <citation type="submission" date="2010-05" db="EMBL/GenBank/DDBJ databases">
        <title>The Genome Sequence of Magnaporthe poae strain ATCC 64411.</title>
        <authorList>
            <consortium name="The Broad Institute Genome Sequencing Platform"/>
            <consortium name="Broad Institute Genome Sequencing Center for Infectious Disease"/>
            <person name="Ma L.-J."/>
            <person name="Dead R."/>
            <person name="Young S."/>
            <person name="Zeng Q."/>
            <person name="Koehrsen M."/>
            <person name="Alvarado L."/>
            <person name="Berlin A."/>
            <person name="Chapman S.B."/>
            <person name="Chen Z."/>
            <person name="Freedman E."/>
            <person name="Gellesch M."/>
            <person name="Goldberg J."/>
            <person name="Griggs A."/>
            <person name="Gujja S."/>
            <person name="Heilman E.R."/>
            <person name="Heiman D."/>
            <person name="Hepburn T."/>
            <person name="Howarth C."/>
            <person name="Jen D."/>
            <person name="Larson L."/>
            <person name="Mehta T."/>
            <person name="Neiman D."/>
            <person name="Pearson M."/>
            <person name="Roberts A."/>
            <person name="Saif S."/>
            <person name="Shea T."/>
            <person name="Shenoy N."/>
            <person name="Sisk P."/>
            <person name="Stolte C."/>
            <person name="Sykes S."/>
            <person name="Walk T."/>
            <person name="White J."/>
            <person name="Yandava C."/>
            <person name="Haas B."/>
            <person name="Nusbaum C."/>
            <person name="Birren B."/>
        </authorList>
    </citation>
    <scope>NUCLEOTIDE SEQUENCE</scope>
    <source>
        <strain evidence="5">ATCC 64411</strain>
    </source>
</reference>
<reference evidence="5" key="3">
    <citation type="submission" date="2011-03" db="EMBL/GenBank/DDBJ databases">
        <title>Annotation of Magnaporthe poae ATCC 64411.</title>
        <authorList>
            <person name="Ma L.-J."/>
            <person name="Dead R."/>
            <person name="Young S.K."/>
            <person name="Zeng Q."/>
            <person name="Gargeya S."/>
            <person name="Fitzgerald M."/>
            <person name="Haas B."/>
            <person name="Abouelleil A."/>
            <person name="Alvarado L."/>
            <person name="Arachchi H.M."/>
            <person name="Berlin A."/>
            <person name="Brown A."/>
            <person name="Chapman S.B."/>
            <person name="Chen Z."/>
            <person name="Dunbar C."/>
            <person name="Freedman E."/>
            <person name="Gearin G."/>
            <person name="Gellesch M."/>
            <person name="Goldberg J."/>
            <person name="Griggs A."/>
            <person name="Gujja S."/>
            <person name="Heiman D."/>
            <person name="Howarth C."/>
            <person name="Larson L."/>
            <person name="Lui A."/>
            <person name="MacDonald P.J.P."/>
            <person name="Mehta T."/>
            <person name="Montmayeur A."/>
            <person name="Murphy C."/>
            <person name="Neiman D."/>
            <person name="Pearson M."/>
            <person name="Priest M."/>
            <person name="Roberts A."/>
            <person name="Saif S."/>
            <person name="Shea T."/>
            <person name="Shenoy N."/>
            <person name="Sisk P."/>
            <person name="Stolte C."/>
            <person name="Sykes S."/>
            <person name="Yandava C."/>
            <person name="Wortman J."/>
            <person name="Nusbaum C."/>
            <person name="Birren B."/>
        </authorList>
    </citation>
    <scope>NUCLEOTIDE SEQUENCE</scope>
    <source>
        <strain evidence="5">ATCC 64411</strain>
    </source>
</reference>
<evidence type="ECO:0000259" key="4">
    <source>
        <dbReference type="Pfam" id="PF01494"/>
    </source>
</evidence>
<dbReference type="EnsemblFungi" id="MAPG_11692T0">
    <property type="protein sequence ID" value="MAPG_11692T0"/>
    <property type="gene ID" value="MAPG_11692"/>
</dbReference>
<feature type="domain" description="FAD-binding" evidence="4">
    <location>
        <begin position="13"/>
        <end position="65"/>
    </location>
</feature>
<dbReference type="SUPFAM" id="SSF51905">
    <property type="entry name" value="FAD/NAD(P)-binding domain"/>
    <property type="match status" value="1"/>
</dbReference>
<protein>
    <submittedName>
        <fullName evidence="5">2,4-dichlorophenol 6-monooxygenase</fullName>
    </submittedName>
</protein>
<evidence type="ECO:0000313" key="6">
    <source>
        <dbReference type="EnsemblFungi" id="MAPG_11692T0"/>
    </source>
</evidence>
<dbReference type="PANTHER" id="PTHR43004">
    <property type="entry name" value="TRK SYSTEM POTASSIUM UPTAKE PROTEIN"/>
    <property type="match status" value="1"/>
</dbReference>
<gene>
    <name evidence="5" type="ORF">MAPG_11692</name>
</gene>
<proteinExistence type="predicted"/>
<accession>A0A0C4EFY2</accession>
<dbReference type="OrthoDB" id="269227at2759"/>
<evidence type="ECO:0000313" key="5">
    <source>
        <dbReference type="EMBL" id="KLU92705.1"/>
    </source>
</evidence>
<dbReference type="Proteomes" id="UP000011715">
    <property type="component" value="Unassembled WGS sequence"/>
</dbReference>
<name>A0A0C4EFY2_MAGP6</name>
<dbReference type="AlphaFoldDB" id="A0A0C4EFY2"/>
<keyword evidence="2" id="KW-0274">FAD</keyword>
<dbReference type="eggNOG" id="KOG3855">
    <property type="taxonomic scope" value="Eukaryota"/>
</dbReference>
<evidence type="ECO:0000256" key="2">
    <source>
        <dbReference type="ARBA" id="ARBA00022827"/>
    </source>
</evidence>
<evidence type="ECO:0000256" key="3">
    <source>
        <dbReference type="ARBA" id="ARBA00023002"/>
    </source>
</evidence>
<dbReference type="VEuPathDB" id="FungiDB:MAPG_11692"/>
<reference evidence="7" key="1">
    <citation type="submission" date="2010-05" db="EMBL/GenBank/DDBJ databases">
        <title>The genome sequence of Magnaporthe poae strain ATCC 64411.</title>
        <authorList>
            <person name="Ma L.-J."/>
            <person name="Dead R."/>
            <person name="Young S."/>
            <person name="Zeng Q."/>
            <person name="Koehrsen M."/>
            <person name="Alvarado L."/>
            <person name="Berlin A."/>
            <person name="Chapman S.B."/>
            <person name="Chen Z."/>
            <person name="Freedman E."/>
            <person name="Gellesch M."/>
            <person name="Goldberg J."/>
            <person name="Griggs A."/>
            <person name="Gujja S."/>
            <person name="Heilman E.R."/>
            <person name="Heiman D."/>
            <person name="Hepburn T."/>
            <person name="Howarth C."/>
            <person name="Jen D."/>
            <person name="Larson L."/>
            <person name="Mehta T."/>
            <person name="Neiman D."/>
            <person name="Pearson M."/>
            <person name="Roberts A."/>
            <person name="Saif S."/>
            <person name="Shea T."/>
            <person name="Shenoy N."/>
            <person name="Sisk P."/>
            <person name="Stolte C."/>
            <person name="Sykes S."/>
            <person name="Walk T."/>
            <person name="White J."/>
            <person name="Yandava C."/>
            <person name="Haas B."/>
            <person name="Nusbaum C."/>
            <person name="Birren B."/>
        </authorList>
    </citation>
    <scope>NUCLEOTIDE SEQUENCE [LARGE SCALE GENOMIC DNA]</scope>
    <source>
        <strain evidence="7">ATCC 64411 / 73-15</strain>
    </source>
</reference>
<organism evidence="6 7">
    <name type="scientific">Magnaporthiopsis poae (strain ATCC 64411 / 73-15)</name>
    <name type="common">Kentucky bluegrass fungus</name>
    <name type="synonym">Magnaporthe poae</name>
    <dbReference type="NCBI Taxonomy" id="644358"/>
    <lineage>
        <taxon>Eukaryota</taxon>
        <taxon>Fungi</taxon>
        <taxon>Dikarya</taxon>
        <taxon>Ascomycota</taxon>
        <taxon>Pezizomycotina</taxon>
        <taxon>Sordariomycetes</taxon>
        <taxon>Sordariomycetidae</taxon>
        <taxon>Magnaporthales</taxon>
        <taxon>Magnaporthaceae</taxon>
        <taxon>Magnaporthiopsis</taxon>
    </lineage>
</organism>
<dbReference type="EMBL" id="GL876984">
    <property type="protein sequence ID" value="KLU92705.1"/>
    <property type="molecule type" value="Genomic_DNA"/>
</dbReference>
<dbReference type="InterPro" id="IPR002938">
    <property type="entry name" value="FAD-bd"/>
</dbReference>
<evidence type="ECO:0000256" key="1">
    <source>
        <dbReference type="ARBA" id="ARBA00022630"/>
    </source>
</evidence>
<dbReference type="GO" id="GO:0016709">
    <property type="term" value="F:oxidoreductase activity, acting on paired donors, with incorporation or reduction of molecular oxygen, NAD(P)H as one donor, and incorporation of one atom of oxygen"/>
    <property type="evidence" value="ECO:0007669"/>
    <property type="project" value="UniProtKB-ARBA"/>
</dbReference>
<dbReference type="Pfam" id="PF01494">
    <property type="entry name" value="FAD_binding_3"/>
    <property type="match status" value="1"/>
</dbReference>
<keyword evidence="3" id="KW-0560">Oxidoreductase</keyword>
<reference evidence="6" key="4">
    <citation type="journal article" date="2015" name="G3 (Bethesda)">
        <title>Genome sequences of three phytopathogenic species of the Magnaporthaceae family of fungi.</title>
        <authorList>
            <person name="Okagaki L.H."/>
            <person name="Nunes C.C."/>
            <person name="Sailsbery J."/>
            <person name="Clay B."/>
            <person name="Brown D."/>
            <person name="John T."/>
            <person name="Oh Y."/>
            <person name="Young N."/>
            <person name="Fitzgerald M."/>
            <person name="Haas B.J."/>
            <person name="Zeng Q."/>
            <person name="Young S."/>
            <person name="Adiconis X."/>
            <person name="Fan L."/>
            <person name="Levin J.Z."/>
            <person name="Mitchell T.K."/>
            <person name="Okubara P.A."/>
            <person name="Farman M.L."/>
            <person name="Kohn L.M."/>
            <person name="Birren B."/>
            <person name="Ma L.-J."/>
            <person name="Dean R.A."/>
        </authorList>
    </citation>
    <scope>NUCLEOTIDE SEQUENCE</scope>
    <source>
        <strain evidence="6">ATCC 64411 / 73-15</strain>
    </source>
</reference>
<dbReference type="PANTHER" id="PTHR43004:SF8">
    <property type="entry name" value="FAD-BINDING DOMAIN-CONTAINING PROTEIN-RELATED"/>
    <property type="match status" value="1"/>
</dbReference>
<dbReference type="GO" id="GO:0071949">
    <property type="term" value="F:FAD binding"/>
    <property type="evidence" value="ECO:0007669"/>
    <property type="project" value="InterPro"/>
</dbReference>
<reference evidence="6" key="5">
    <citation type="submission" date="2015-06" db="UniProtKB">
        <authorList>
            <consortium name="EnsemblFungi"/>
        </authorList>
    </citation>
    <scope>IDENTIFICATION</scope>
    <source>
        <strain evidence="6">ATCC 64411</strain>
    </source>
</reference>
<dbReference type="InterPro" id="IPR050641">
    <property type="entry name" value="RIFMO-like"/>
</dbReference>
<keyword evidence="1" id="KW-0285">Flavoprotein</keyword>
<dbReference type="Gene3D" id="3.50.50.60">
    <property type="entry name" value="FAD/NAD(P)-binding domain"/>
    <property type="match status" value="1"/>
</dbReference>
<sequence length="71" mass="7004">MAEATATPAATIKTDVVIVGAGPAGASLACFLTSYGIKGIIVDLNSTSADTPRAHITNMAALGTLAWSKGA</sequence>
<dbReference type="STRING" id="644358.A0A0C4EFY2"/>
<keyword evidence="5" id="KW-0503">Monooxygenase</keyword>
<dbReference type="InterPro" id="IPR036188">
    <property type="entry name" value="FAD/NAD-bd_sf"/>
</dbReference>
<evidence type="ECO:0000313" key="7">
    <source>
        <dbReference type="Proteomes" id="UP000011715"/>
    </source>
</evidence>
<dbReference type="EMBL" id="ADBL01002883">
    <property type="status" value="NOT_ANNOTATED_CDS"/>
    <property type="molecule type" value="Genomic_DNA"/>
</dbReference>